<dbReference type="RefSeq" id="WP_185526116.1">
    <property type="nucleotide sequence ID" value="NZ_JAARWN010000007.1"/>
</dbReference>
<dbReference type="GO" id="GO:0006065">
    <property type="term" value="P:UDP-glucuronate biosynthetic process"/>
    <property type="evidence" value="ECO:0007669"/>
    <property type="project" value="UniProtKB-UniPathway"/>
</dbReference>
<organism evidence="12 13">
    <name type="scientific">Listeria grandensis</name>
    <dbReference type="NCBI Taxonomy" id="1494963"/>
    <lineage>
        <taxon>Bacteria</taxon>
        <taxon>Bacillati</taxon>
        <taxon>Bacillota</taxon>
        <taxon>Bacilli</taxon>
        <taxon>Bacillales</taxon>
        <taxon>Listeriaceae</taxon>
        <taxon>Listeria</taxon>
    </lineage>
</organism>
<evidence type="ECO:0000256" key="7">
    <source>
        <dbReference type="PIRNR" id="PIRNR000124"/>
    </source>
</evidence>
<comment type="pathway">
    <text evidence="1">Nucleotide-sugar biosynthesis; UDP-alpha-D-glucuronate biosynthesis; UDP-alpha-D-glucuronate from UDP-alpha-D-glucose: step 1/1.</text>
</comment>
<evidence type="ECO:0000256" key="1">
    <source>
        <dbReference type="ARBA" id="ARBA00004701"/>
    </source>
</evidence>
<dbReference type="GO" id="GO:0051287">
    <property type="term" value="F:NAD binding"/>
    <property type="evidence" value="ECO:0007669"/>
    <property type="project" value="InterPro"/>
</dbReference>
<keyword evidence="5 7" id="KW-0520">NAD</keyword>
<feature type="domain" description="UDP-glucose/GDP-mannose dehydrogenase C-terminal" evidence="11">
    <location>
        <begin position="314"/>
        <end position="416"/>
    </location>
</feature>
<dbReference type="Gene3D" id="1.20.5.100">
    <property type="entry name" value="Cytochrome c1, transmembrane anchor, C-terminal"/>
    <property type="match status" value="1"/>
</dbReference>
<evidence type="ECO:0000256" key="9">
    <source>
        <dbReference type="PIRSR" id="PIRSR500134-2"/>
    </source>
</evidence>
<keyword evidence="4 7" id="KW-0560">Oxidoreductase</keyword>
<dbReference type="InterPro" id="IPR036220">
    <property type="entry name" value="UDP-Glc/GDP-Man_DH_C_sf"/>
</dbReference>
<gene>
    <name evidence="12" type="ORF">HCA69_09130</name>
</gene>
<feature type="binding site" evidence="9">
    <location>
        <position position="205"/>
    </location>
    <ligand>
        <name>substrate</name>
    </ligand>
</feature>
<dbReference type="UniPathway" id="UPA00038">
    <property type="reaction ID" value="UER00491"/>
</dbReference>
<sequence>MEKIVMAGVGYVGLVTGTSLAQTGKTVVCADISESKITQLKEGVSPIYEPGLEAMIQQNIDRGTLGFTIDMTRAYREADVIFICVGTPEQADGSASLTYIYEVAEDIANYAKKDTLIVMKSTVPVGTNQQVKAFINERRDAENALEIVSAPEFLSQGTAVNDTLHGARIVLGVETKQAEMRMRAVYSGFKQPVVVTDLVSAEMIKYASNDFLALKISFINDIANLCEKLGANIDGVTQGMGLDPRIGKQFLNAGVGYGGSCFPKDTKALYRLAEDVGYDLRTVKATIDVNQDQIYKLLHQAKQDFGSLVGRRVSVLGLTFKPGTDDLRESPAIWNIFELIKAGADVTVYDPVGMENARSIFQDRVAYADSALAAISDAEICFIFTEWPEIVSVAPSDFSEKMRSVHIYDGRNCFDVAEMAALEEVHYVSIGRPKVQRYQEELVGLSK</sequence>
<dbReference type="SUPFAM" id="SSF52413">
    <property type="entry name" value="UDP-glucose/GDP-mannose dehydrogenase C-terminal domain"/>
    <property type="match status" value="1"/>
</dbReference>
<comment type="catalytic activity">
    <reaction evidence="6 7">
        <text>UDP-alpha-D-glucose + 2 NAD(+) + H2O = UDP-alpha-D-glucuronate + 2 NADH + 3 H(+)</text>
        <dbReference type="Rhea" id="RHEA:23596"/>
        <dbReference type="ChEBI" id="CHEBI:15377"/>
        <dbReference type="ChEBI" id="CHEBI:15378"/>
        <dbReference type="ChEBI" id="CHEBI:57540"/>
        <dbReference type="ChEBI" id="CHEBI:57945"/>
        <dbReference type="ChEBI" id="CHEBI:58052"/>
        <dbReference type="ChEBI" id="CHEBI:58885"/>
        <dbReference type="EC" id="1.1.1.22"/>
    </reaction>
</comment>
<dbReference type="PIRSF" id="PIRSF000124">
    <property type="entry name" value="UDPglc_GDPman_dh"/>
    <property type="match status" value="1"/>
</dbReference>
<dbReference type="InterPro" id="IPR014027">
    <property type="entry name" value="UDP-Glc/GDP-Man_DH_C"/>
</dbReference>
<feature type="binding site" evidence="9">
    <location>
        <begin position="250"/>
        <end position="254"/>
    </location>
    <ligand>
        <name>substrate</name>
    </ligand>
</feature>
<dbReference type="Gene3D" id="3.40.50.720">
    <property type="entry name" value="NAD(P)-binding Rossmann-like Domain"/>
    <property type="match status" value="2"/>
</dbReference>
<dbReference type="InterPro" id="IPR014026">
    <property type="entry name" value="UDP-Glc/GDP-Man_DH_dimer"/>
</dbReference>
<feature type="binding site" evidence="10">
    <location>
        <position position="328"/>
    </location>
    <ligand>
        <name>NAD(+)</name>
        <dbReference type="ChEBI" id="CHEBI:57540"/>
    </ligand>
</feature>
<feature type="binding site" evidence="9">
    <location>
        <position position="321"/>
    </location>
    <ligand>
        <name>substrate</name>
    </ligand>
</feature>
<dbReference type="SMART" id="SM00984">
    <property type="entry name" value="UDPG_MGDP_dh_C"/>
    <property type="match status" value="1"/>
</dbReference>
<evidence type="ECO:0000256" key="8">
    <source>
        <dbReference type="PIRSR" id="PIRSR500134-1"/>
    </source>
</evidence>
<evidence type="ECO:0000256" key="5">
    <source>
        <dbReference type="ARBA" id="ARBA00023027"/>
    </source>
</evidence>
<evidence type="ECO:0000313" key="12">
    <source>
        <dbReference type="EMBL" id="MBC1936526.1"/>
    </source>
</evidence>
<dbReference type="InterPro" id="IPR008927">
    <property type="entry name" value="6-PGluconate_DH-like_C_sf"/>
</dbReference>
<feature type="active site" description="Nucleophile" evidence="8">
    <location>
        <position position="261"/>
    </location>
</feature>
<dbReference type="PANTHER" id="PTHR43750">
    <property type="entry name" value="UDP-GLUCOSE 6-DEHYDROGENASE TUAD"/>
    <property type="match status" value="1"/>
</dbReference>
<protein>
    <recommendedName>
        <fullName evidence="3 7">UDP-glucose 6-dehydrogenase</fullName>
        <ecNumber evidence="3 7">1.1.1.22</ecNumber>
    </recommendedName>
</protein>
<dbReference type="Proteomes" id="UP000535908">
    <property type="component" value="Unassembled WGS sequence"/>
</dbReference>
<dbReference type="Pfam" id="PF00984">
    <property type="entry name" value="UDPG_MGDP_dh"/>
    <property type="match status" value="1"/>
</dbReference>
<dbReference type="Pfam" id="PF03721">
    <property type="entry name" value="UDPG_MGDP_dh_N"/>
    <property type="match status" value="1"/>
</dbReference>
<evidence type="ECO:0000256" key="6">
    <source>
        <dbReference type="ARBA" id="ARBA00047473"/>
    </source>
</evidence>
<dbReference type="InterPro" id="IPR028357">
    <property type="entry name" value="UDPglc_DH_bac"/>
</dbReference>
<evidence type="ECO:0000256" key="3">
    <source>
        <dbReference type="ARBA" id="ARBA00012954"/>
    </source>
</evidence>
<feature type="binding site" evidence="9">
    <location>
        <position position="258"/>
    </location>
    <ligand>
        <name>substrate</name>
    </ligand>
</feature>
<feature type="binding site" evidence="10">
    <location>
        <position position="122"/>
    </location>
    <ligand>
        <name>NAD(+)</name>
        <dbReference type="ChEBI" id="CHEBI:57540"/>
    </ligand>
</feature>
<comment type="similarity">
    <text evidence="2 7">Belongs to the UDP-glucose/GDP-mannose dehydrogenase family.</text>
</comment>
<evidence type="ECO:0000256" key="2">
    <source>
        <dbReference type="ARBA" id="ARBA00006601"/>
    </source>
</evidence>
<feature type="binding site" evidence="10">
    <location>
        <position position="264"/>
    </location>
    <ligand>
        <name>NAD(+)</name>
        <dbReference type="ChEBI" id="CHEBI:57540"/>
    </ligand>
</feature>
<dbReference type="GO" id="GO:0003979">
    <property type="term" value="F:UDP-glucose 6-dehydrogenase activity"/>
    <property type="evidence" value="ECO:0007669"/>
    <property type="project" value="UniProtKB-EC"/>
</dbReference>
<proteinExistence type="inferred from homology"/>
<evidence type="ECO:0000256" key="4">
    <source>
        <dbReference type="ARBA" id="ARBA00023002"/>
    </source>
</evidence>
<reference evidence="12 13" key="1">
    <citation type="submission" date="2020-03" db="EMBL/GenBank/DDBJ databases">
        <title>Soil Listeria distribution.</title>
        <authorList>
            <person name="Liao J."/>
            <person name="Wiedmann M."/>
        </authorList>
    </citation>
    <scope>NUCLEOTIDE SEQUENCE [LARGE SCALE GENOMIC DNA]</scope>
    <source>
        <strain evidence="12 13">FSL L7-0741</strain>
    </source>
</reference>
<evidence type="ECO:0000259" key="11">
    <source>
        <dbReference type="SMART" id="SM00984"/>
    </source>
</evidence>
<comment type="caution">
    <text evidence="12">The sequence shown here is derived from an EMBL/GenBank/DDBJ whole genome shotgun (WGS) entry which is preliminary data.</text>
</comment>
<dbReference type="SUPFAM" id="SSF48179">
    <property type="entry name" value="6-phosphogluconate dehydrogenase C-terminal domain-like"/>
    <property type="match status" value="1"/>
</dbReference>
<dbReference type="PIRSF" id="PIRSF500134">
    <property type="entry name" value="UDPglc_DH_bac"/>
    <property type="match status" value="1"/>
</dbReference>
<name>A0A7X0Y3V6_9LIST</name>
<dbReference type="PANTHER" id="PTHR43750:SF3">
    <property type="entry name" value="UDP-GLUCOSE 6-DEHYDROGENASE TUAD"/>
    <property type="match status" value="1"/>
</dbReference>
<evidence type="ECO:0000313" key="13">
    <source>
        <dbReference type="Proteomes" id="UP000535908"/>
    </source>
</evidence>
<feature type="binding site" evidence="10">
    <location>
        <position position="31"/>
    </location>
    <ligand>
        <name>NAD(+)</name>
        <dbReference type="ChEBI" id="CHEBI:57540"/>
    </ligand>
</feature>
<accession>A0A7X0Y3V6</accession>
<evidence type="ECO:0000256" key="10">
    <source>
        <dbReference type="PIRSR" id="PIRSR500134-3"/>
    </source>
</evidence>
<dbReference type="NCBIfam" id="TIGR03026">
    <property type="entry name" value="NDP-sugDHase"/>
    <property type="match status" value="1"/>
</dbReference>
<dbReference type="GO" id="GO:0000271">
    <property type="term" value="P:polysaccharide biosynthetic process"/>
    <property type="evidence" value="ECO:0007669"/>
    <property type="project" value="InterPro"/>
</dbReference>
<dbReference type="InterPro" id="IPR017476">
    <property type="entry name" value="UDP-Glc/GDP-Man"/>
</dbReference>
<dbReference type="EC" id="1.1.1.22" evidence="3 7"/>
<dbReference type="InterPro" id="IPR001732">
    <property type="entry name" value="UDP-Glc/GDP-Man_DH_N"/>
</dbReference>
<dbReference type="InterPro" id="IPR036291">
    <property type="entry name" value="NAD(P)-bd_dom_sf"/>
</dbReference>
<dbReference type="Pfam" id="PF03720">
    <property type="entry name" value="UDPG_MGDP_dh_C"/>
    <property type="match status" value="1"/>
</dbReference>
<dbReference type="EMBL" id="JAARWN010000007">
    <property type="protein sequence ID" value="MBC1936526.1"/>
    <property type="molecule type" value="Genomic_DNA"/>
</dbReference>
<dbReference type="AlphaFoldDB" id="A0A7X0Y3V6"/>
<feature type="binding site" evidence="10">
    <location>
        <position position="87"/>
    </location>
    <ligand>
        <name>NAD(+)</name>
        <dbReference type="ChEBI" id="CHEBI:57540"/>
    </ligand>
</feature>
<dbReference type="SUPFAM" id="SSF51735">
    <property type="entry name" value="NAD(P)-binding Rossmann-fold domains"/>
    <property type="match status" value="1"/>
</dbReference>
<feature type="binding site" evidence="10">
    <location>
        <position position="36"/>
    </location>
    <ligand>
        <name>NAD(+)</name>
        <dbReference type="ChEBI" id="CHEBI:57540"/>
    </ligand>
</feature>